<organism evidence="1 2">
    <name type="scientific">Rhizoctonia solani</name>
    <dbReference type="NCBI Taxonomy" id="456999"/>
    <lineage>
        <taxon>Eukaryota</taxon>
        <taxon>Fungi</taxon>
        <taxon>Dikarya</taxon>
        <taxon>Basidiomycota</taxon>
        <taxon>Agaricomycotina</taxon>
        <taxon>Agaricomycetes</taxon>
        <taxon>Cantharellales</taxon>
        <taxon>Ceratobasidiaceae</taxon>
        <taxon>Rhizoctonia</taxon>
    </lineage>
</organism>
<dbReference type="AlphaFoldDB" id="A0A8H3AQ17"/>
<dbReference type="EMBL" id="CAJMWZ010001509">
    <property type="protein sequence ID" value="CAE6437350.1"/>
    <property type="molecule type" value="Genomic_DNA"/>
</dbReference>
<dbReference type="Proteomes" id="UP000663850">
    <property type="component" value="Unassembled WGS sequence"/>
</dbReference>
<gene>
    <name evidence="1" type="ORF">RDB_LOCUS25675</name>
</gene>
<accession>A0A8H3AQ17</accession>
<name>A0A8H3AQ17_9AGAM</name>
<protein>
    <submittedName>
        <fullName evidence="1">Uncharacterized protein</fullName>
    </submittedName>
</protein>
<sequence length="295" mass="31584">MLSSRILNATIIPLRQCPAATATSTAPYQSYPVPVPHRDRSPHFTGRILDSILVLANHSDALNPITPAIAPLLVINRVLPLLPVSFVPPDSSLGLADSQFAREIEFPVDKITQDMDDTKPADAQTPSALRHMETSRYEVNDVRMRDNEAEVACALLDLGPSIHRDGAQPGRPSSAGVTNFGFATGVTDLEVPTGVVADNTLQKTHAPSSDGSNIGCFAHIPSPSTFQEVLQEGCELFSSSGPHFPVSFDAFSISPALRPQIAVTECCEQIPLTLSEPKLGSMDLQVETPSGQEKP</sequence>
<comment type="caution">
    <text evidence="1">The sequence shown here is derived from an EMBL/GenBank/DDBJ whole genome shotgun (WGS) entry which is preliminary data.</text>
</comment>
<proteinExistence type="predicted"/>
<reference evidence="1" key="1">
    <citation type="submission" date="2021-01" db="EMBL/GenBank/DDBJ databases">
        <authorList>
            <person name="Kaushik A."/>
        </authorList>
    </citation>
    <scope>NUCLEOTIDE SEQUENCE</scope>
    <source>
        <strain evidence="1">Type strain: AG8-Rh-89/</strain>
    </source>
</reference>
<evidence type="ECO:0000313" key="1">
    <source>
        <dbReference type="EMBL" id="CAE6437350.1"/>
    </source>
</evidence>
<evidence type="ECO:0000313" key="2">
    <source>
        <dbReference type="Proteomes" id="UP000663850"/>
    </source>
</evidence>